<reference evidence="1 2" key="1">
    <citation type="submission" date="2020-08" db="EMBL/GenBank/DDBJ databases">
        <title>Genomic Encyclopedia of Type Strains, Phase IV (KMG-IV): sequencing the most valuable type-strain genomes for metagenomic binning, comparative biology and taxonomic classification.</title>
        <authorList>
            <person name="Goeker M."/>
        </authorList>
    </citation>
    <scope>NUCLEOTIDE SEQUENCE [LARGE SCALE GENOMIC DNA]</scope>
    <source>
        <strain evidence="1 2">DSM 29854</strain>
    </source>
</reference>
<comment type="caution">
    <text evidence="1">The sequence shown here is derived from an EMBL/GenBank/DDBJ whole genome shotgun (WGS) entry which is preliminary data.</text>
</comment>
<dbReference type="SUPFAM" id="SSF81301">
    <property type="entry name" value="Nucleotidyltransferase"/>
    <property type="match status" value="1"/>
</dbReference>
<dbReference type="RefSeq" id="WP_182514403.1">
    <property type="nucleotide sequence ID" value="NZ_JACJIQ010000024.1"/>
</dbReference>
<proteinExistence type="predicted"/>
<accession>A0A839GLI9</accession>
<organism evidence="1 2">
    <name type="scientific">Rufibacter quisquiliarum</name>
    <dbReference type="NCBI Taxonomy" id="1549639"/>
    <lineage>
        <taxon>Bacteria</taxon>
        <taxon>Pseudomonadati</taxon>
        <taxon>Bacteroidota</taxon>
        <taxon>Cytophagia</taxon>
        <taxon>Cytophagales</taxon>
        <taxon>Hymenobacteraceae</taxon>
        <taxon>Rufibacter</taxon>
    </lineage>
</organism>
<gene>
    <name evidence="1" type="ORF">FHS90_004308</name>
</gene>
<dbReference type="Proteomes" id="UP000563094">
    <property type="component" value="Unassembled WGS sequence"/>
</dbReference>
<dbReference type="InterPro" id="IPR043519">
    <property type="entry name" value="NT_sf"/>
</dbReference>
<dbReference type="EMBL" id="JACJIQ010000024">
    <property type="protein sequence ID" value="MBA9079570.1"/>
    <property type="molecule type" value="Genomic_DNA"/>
</dbReference>
<evidence type="ECO:0000313" key="1">
    <source>
        <dbReference type="EMBL" id="MBA9079570.1"/>
    </source>
</evidence>
<evidence type="ECO:0000313" key="2">
    <source>
        <dbReference type="Proteomes" id="UP000563094"/>
    </source>
</evidence>
<keyword evidence="2" id="KW-1185">Reference proteome</keyword>
<sequence length="258" mass="31067">MLTNDDNLKDLFRKRFYQTLSEYPLFKLLMYDIFTDGTAYIVGGYFRDTIKGLHSRDIDIIVDINHKLLLEKISTLQIPHSINRHNGIKLDLATIKIDIWSIENNWAFKENLVKLNSDDKIKCIAEGCFYNYDALVINLNSFNYNIRYYKEFEKKQELRILRKSSLYRNLNPTIEANILRAFYLRKKFNISYTNNTKEYLIKRVGYLNDNHNNSIQRLVEIKTKYQKYNEFLSRRDILLYINELYYSSNDNEQLFFKF</sequence>
<keyword evidence="1" id="KW-0808">Transferase</keyword>
<protein>
    <submittedName>
        <fullName evidence="1">tRNA nucleotidyltransferase/poly(A) polymerase</fullName>
    </submittedName>
</protein>
<name>A0A839GLI9_9BACT</name>
<dbReference type="Gene3D" id="3.30.460.10">
    <property type="entry name" value="Beta Polymerase, domain 2"/>
    <property type="match status" value="1"/>
</dbReference>
<dbReference type="GO" id="GO:0016740">
    <property type="term" value="F:transferase activity"/>
    <property type="evidence" value="ECO:0007669"/>
    <property type="project" value="UniProtKB-KW"/>
</dbReference>
<dbReference type="AlphaFoldDB" id="A0A839GLI9"/>